<keyword evidence="2" id="KW-1185">Reference proteome</keyword>
<accession>A0AAW9RST6</accession>
<evidence type="ECO:0000313" key="1">
    <source>
        <dbReference type="EMBL" id="MEJ8570546.1"/>
    </source>
</evidence>
<dbReference type="Proteomes" id="UP001378188">
    <property type="component" value="Unassembled WGS sequence"/>
</dbReference>
<comment type="caution">
    <text evidence="1">The sequence shown here is derived from an EMBL/GenBank/DDBJ whole genome shotgun (WGS) entry which is preliminary data.</text>
</comment>
<reference evidence="1 2" key="1">
    <citation type="submission" date="2024-02" db="EMBL/GenBank/DDBJ databases">
        <title>Genome analysis and characterization of Microbaculum marinisediminis sp. nov., isolated from marine sediment.</title>
        <authorList>
            <person name="Du Z.-J."/>
            <person name="Ye Y.-Q."/>
            <person name="Zhang Z.-R."/>
            <person name="Yuan S.-M."/>
            <person name="Zhang X.-Y."/>
        </authorList>
    </citation>
    <scope>NUCLEOTIDE SEQUENCE [LARGE SCALE GENOMIC DNA]</scope>
    <source>
        <strain evidence="1 2">SDUM1044001</strain>
    </source>
</reference>
<gene>
    <name evidence="1" type="ORF">V3328_03630</name>
</gene>
<dbReference type="InterPro" id="IPR009531">
    <property type="entry name" value="DUF1150"/>
</dbReference>
<sequence length="90" mass="9848">MEHNTNHRDDHKPTISPEMLAKIGGGRIAYVRPIMSEVLKDLFPEAPEMAPGIRLFMLSAADGTPIMLTDSEDAARAGAVEHELQTVSLH</sequence>
<proteinExistence type="predicted"/>
<dbReference type="Pfam" id="PF06620">
    <property type="entry name" value="DUF1150"/>
    <property type="match status" value="1"/>
</dbReference>
<organism evidence="1 2">
    <name type="scientific">Microbaculum marinum</name>
    <dbReference type="NCBI Taxonomy" id="1764581"/>
    <lineage>
        <taxon>Bacteria</taxon>
        <taxon>Pseudomonadati</taxon>
        <taxon>Pseudomonadota</taxon>
        <taxon>Alphaproteobacteria</taxon>
        <taxon>Hyphomicrobiales</taxon>
        <taxon>Tepidamorphaceae</taxon>
        <taxon>Microbaculum</taxon>
    </lineage>
</organism>
<dbReference type="AlphaFoldDB" id="A0AAW9RST6"/>
<dbReference type="RefSeq" id="WP_340328293.1">
    <property type="nucleotide sequence ID" value="NZ_JAZHOF010000002.1"/>
</dbReference>
<evidence type="ECO:0000313" key="2">
    <source>
        <dbReference type="Proteomes" id="UP001378188"/>
    </source>
</evidence>
<name>A0AAW9RST6_9HYPH</name>
<protein>
    <submittedName>
        <fullName evidence="1">DUF1150 domain-containing protein</fullName>
    </submittedName>
</protein>
<dbReference type="EMBL" id="JAZHOF010000002">
    <property type="protein sequence ID" value="MEJ8570546.1"/>
    <property type="molecule type" value="Genomic_DNA"/>
</dbReference>